<keyword evidence="6 8" id="KW-0408">Iron</keyword>
<dbReference type="CDD" id="cd11072">
    <property type="entry name" value="CYP71-like"/>
    <property type="match status" value="1"/>
</dbReference>
<dbReference type="GO" id="GO:0004497">
    <property type="term" value="F:monooxygenase activity"/>
    <property type="evidence" value="ECO:0007669"/>
    <property type="project" value="UniProtKB-KW"/>
</dbReference>
<keyword evidence="12" id="KW-1185">Reference proteome</keyword>
<dbReference type="InterPro" id="IPR017972">
    <property type="entry name" value="Cyt_P450_CS"/>
</dbReference>
<evidence type="ECO:0000256" key="8">
    <source>
        <dbReference type="PIRSR" id="PIRSR602401-1"/>
    </source>
</evidence>
<dbReference type="EMBL" id="CM001748">
    <property type="protein sequence ID" value="KJB61438.1"/>
    <property type="molecule type" value="Genomic_DNA"/>
</dbReference>
<evidence type="ECO:0000256" key="7">
    <source>
        <dbReference type="ARBA" id="ARBA00023033"/>
    </source>
</evidence>
<evidence type="ECO:0008006" key="13">
    <source>
        <dbReference type="Google" id="ProtNLM"/>
    </source>
</evidence>
<proteinExistence type="inferred from homology"/>
<evidence type="ECO:0000256" key="10">
    <source>
        <dbReference type="SAM" id="Phobius"/>
    </source>
</evidence>
<dbReference type="InterPro" id="IPR036396">
    <property type="entry name" value="Cyt_P450_sf"/>
</dbReference>
<keyword evidence="4 8" id="KW-0479">Metal-binding</keyword>
<dbReference type="PANTHER" id="PTHR47955">
    <property type="entry name" value="CYTOCHROME P450 FAMILY 71 PROTEIN"/>
    <property type="match status" value="1"/>
</dbReference>
<comment type="similarity">
    <text evidence="2 9">Belongs to the cytochrome P450 family.</text>
</comment>
<dbReference type="eggNOG" id="KOG0156">
    <property type="taxonomic scope" value="Eukaryota"/>
</dbReference>
<dbReference type="OMA" id="KCKEQDA"/>
<keyword evidence="10" id="KW-0812">Transmembrane</keyword>
<protein>
    <recommendedName>
        <fullName evidence="13">Cytochrome P450</fullName>
    </recommendedName>
</protein>
<reference evidence="11 12" key="1">
    <citation type="journal article" date="2012" name="Nature">
        <title>Repeated polyploidization of Gossypium genomes and the evolution of spinnable cotton fibres.</title>
        <authorList>
            <person name="Paterson A.H."/>
            <person name="Wendel J.F."/>
            <person name="Gundlach H."/>
            <person name="Guo H."/>
            <person name="Jenkins J."/>
            <person name="Jin D."/>
            <person name="Llewellyn D."/>
            <person name="Showmaker K.C."/>
            <person name="Shu S."/>
            <person name="Udall J."/>
            <person name="Yoo M.J."/>
            <person name="Byers R."/>
            <person name="Chen W."/>
            <person name="Doron-Faigenboim A."/>
            <person name="Duke M.V."/>
            <person name="Gong L."/>
            <person name="Grimwood J."/>
            <person name="Grover C."/>
            <person name="Grupp K."/>
            <person name="Hu G."/>
            <person name="Lee T.H."/>
            <person name="Li J."/>
            <person name="Lin L."/>
            <person name="Liu T."/>
            <person name="Marler B.S."/>
            <person name="Page J.T."/>
            <person name="Roberts A.W."/>
            <person name="Romanel E."/>
            <person name="Sanders W.S."/>
            <person name="Szadkowski E."/>
            <person name="Tan X."/>
            <person name="Tang H."/>
            <person name="Xu C."/>
            <person name="Wang J."/>
            <person name="Wang Z."/>
            <person name="Zhang D."/>
            <person name="Zhang L."/>
            <person name="Ashrafi H."/>
            <person name="Bedon F."/>
            <person name="Bowers J.E."/>
            <person name="Brubaker C.L."/>
            <person name="Chee P.W."/>
            <person name="Das S."/>
            <person name="Gingle A.R."/>
            <person name="Haigler C.H."/>
            <person name="Harker D."/>
            <person name="Hoffmann L.V."/>
            <person name="Hovav R."/>
            <person name="Jones D.C."/>
            <person name="Lemke C."/>
            <person name="Mansoor S."/>
            <person name="ur Rahman M."/>
            <person name="Rainville L.N."/>
            <person name="Rambani A."/>
            <person name="Reddy U.K."/>
            <person name="Rong J.K."/>
            <person name="Saranga Y."/>
            <person name="Scheffler B.E."/>
            <person name="Scheffler J.A."/>
            <person name="Stelly D.M."/>
            <person name="Triplett B.A."/>
            <person name="Van Deynze A."/>
            <person name="Vaslin M.F."/>
            <person name="Waghmare V.N."/>
            <person name="Walford S.A."/>
            <person name="Wright R.J."/>
            <person name="Zaki E.A."/>
            <person name="Zhang T."/>
            <person name="Dennis E.S."/>
            <person name="Mayer K.F."/>
            <person name="Peterson D.G."/>
            <person name="Rokhsar D.S."/>
            <person name="Wang X."/>
            <person name="Schmutz J."/>
        </authorList>
    </citation>
    <scope>NUCLEOTIDE SEQUENCE [LARGE SCALE GENOMIC DNA]</scope>
</reference>
<dbReference type="GO" id="GO:0016705">
    <property type="term" value="F:oxidoreductase activity, acting on paired donors, with incorporation or reduction of molecular oxygen"/>
    <property type="evidence" value="ECO:0007669"/>
    <property type="project" value="InterPro"/>
</dbReference>
<dbReference type="GO" id="GO:0005506">
    <property type="term" value="F:iron ion binding"/>
    <property type="evidence" value="ECO:0007669"/>
    <property type="project" value="InterPro"/>
</dbReference>
<keyword evidence="7 9" id="KW-0503">Monooxygenase</keyword>
<dbReference type="PANTHER" id="PTHR47955:SF8">
    <property type="entry name" value="CYTOCHROME P450 71D11-LIKE"/>
    <property type="match status" value="1"/>
</dbReference>
<sequence>MELQISLFQVLITFFLVLFMAAITSLRKSKARNLTQGLIPGPRKLPLIGNLHQLAGPGLPHHTLRDLATKYGAIMHLQLGQISTVVVSSAEMAKEIMKTHDIVFANRPVLASAKIITYGCTDIAFSPYGNYWRNLRKICTSELLNATRVASFQSIREEEVLNLVETIKPNEGSAVNLSHKVFSLSYGITARAAFGKKCKDQEAFISVVTEETKVNSGFFVSEFFPSLKFLDTVLGLKHKVEKIHGEADMILGNIVNDHKESRSKGRSKDENKENLVDILLRIQEDGEFPLTDNNVKAVILDIFSAGSETSAGAVEWALSEMIKNPRVMTKAQAEVRQVFQGKGNVDETGIHQLKYLKCVIKETLRLHPVIPLLIPRESMKNCVVNGFEIPAKTRVIVNAWAIGRDPNHWVEPEKFEPERFVNSSVDFIGTNFEFIPFGAGRRVCPGILFALPTVELPLAQLLFHFDWKLPRGMKQEDIDMTEVFGVSVRRKNDLVLVPSLYRASTTVA</sequence>
<gene>
    <name evidence="11" type="ORF">B456_009G358400</name>
</gene>
<keyword evidence="10" id="KW-1133">Transmembrane helix</keyword>
<accession>A0A0D2SE15</accession>
<evidence type="ECO:0000256" key="9">
    <source>
        <dbReference type="RuleBase" id="RU000461"/>
    </source>
</evidence>
<dbReference type="SUPFAM" id="SSF48264">
    <property type="entry name" value="Cytochrome P450"/>
    <property type="match status" value="1"/>
</dbReference>
<name>A0A0D2SE15_GOSRA</name>
<dbReference type="InterPro" id="IPR002401">
    <property type="entry name" value="Cyt_P450_E_grp-I"/>
</dbReference>
<keyword evidence="10" id="KW-0472">Membrane</keyword>
<evidence type="ECO:0000256" key="2">
    <source>
        <dbReference type="ARBA" id="ARBA00010617"/>
    </source>
</evidence>
<dbReference type="FunFam" id="1.10.630.10:FF:000008">
    <property type="entry name" value="Cytochrome P450 71D8"/>
    <property type="match status" value="1"/>
</dbReference>
<keyword evidence="5 9" id="KW-0560">Oxidoreductase</keyword>
<dbReference type="AlphaFoldDB" id="A0A0D2SE15"/>
<dbReference type="GO" id="GO:0020037">
    <property type="term" value="F:heme binding"/>
    <property type="evidence" value="ECO:0007669"/>
    <property type="project" value="InterPro"/>
</dbReference>
<evidence type="ECO:0000256" key="4">
    <source>
        <dbReference type="ARBA" id="ARBA00022723"/>
    </source>
</evidence>
<evidence type="ECO:0000256" key="1">
    <source>
        <dbReference type="ARBA" id="ARBA00001971"/>
    </source>
</evidence>
<dbReference type="InterPro" id="IPR001128">
    <property type="entry name" value="Cyt_P450"/>
</dbReference>
<feature type="transmembrane region" description="Helical" evidence="10">
    <location>
        <begin position="6"/>
        <end position="26"/>
    </location>
</feature>
<organism evidence="11 12">
    <name type="scientific">Gossypium raimondii</name>
    <name type="common">Peruvian cotton</name>
    <name type="synonym">Gossypium klotzschianum subsp. raimondii</name>
    <dbReference type="NCBI Taxonomy" id="29730"/>
    <lineage>
        <taxon>Eukaryota</taxon>
        <taxon>Viridiplantae</taxon>
        <taxon>Streptophyta</taxon>
        <taxon>Embryophyta</taxon>
        <taxon>Tracheophyta</taxon>
        <taxon>Spermatophyta</taxon>
        <taxon>Magnoliopsida</taxon>
        <taxon>eudicotyledons</taxon>
        <taxon>Gunneridae</taxon>
        <taxon>Pentapetalae</taxon>
        <taxon>rosids</taxon>
        <taxon>malvids</taxon>
        <taxon>Malvales</taxon>
        <taxon>Malvaceae</taxon>
        <taxon>Malvoideae</taxon>
        <taxon>Gossypium</taxon>
    </lineage>
</organism>
<dbReference type="Gene3D" id="1.10.630.10">
    <property type="entry name" value="Cytochrome P450"/>
    <property type="match status" value="1"/>
</dbReference>
<comment type="cofactor">
    <cofactor evidence="1 8">
        <name>heme</name>
        <dbReference type="ChEBI" id="CHEBI:30413"/>
    </cofactor>
</comment>
<evidence type="ECO:0000256" key="6">
    <source>
        <dbReference type="ARBA" id="ARBA00023004"/>
    </source>
</evidence>
<evidence type="ECO:0000256" key="5">
    <source>
        <dbReference type="ARBA" id="ARBA00023002"/>
    </source>
</evidence>
<dbReference type="STRING" id="29730.A0A0D2SE15"/>
<feature type="binding site" description="axial binding residue" evidence="8">
    <location>
        <position position="444"/>
    </location>
    <ligand>
        <name>heme</name>
        <dbReference type="ChEBI" id="CHEBI:30413"/>
    </ligand>
    <ligandPart>
        <name>Fe</name>
        <dbReference type="ChEBI" id="CHEBI:18248"/>
    </ligandPart>
</feature>
<evidence type="ECO:0000313" key="11">
    <source>
        <dbReference type="EMBL" id="KJB61438.1"/>
    </source>
</evidence>
<dbReference type="Gramene" id="KJB61438">
    <property type="protein sequence ID" value="KJB61438"/>
    <property type="gene ID" value="B456_009G358400"/>
</dbReference>
<dbReference type="PRINTS" id="PR00385">
    <property type="entry name" value="P450"/>
</dbReference>
<dbReference type="PRINTS" id="PR00463">
    <property type="entry name" value="EP450I"/>
</dbReference>
<evidence type="ECO:0000313" key="12">
    <source>
        <dbReference type="Proteomes" id="UP000032304"/>
    </source>
</evidence>
<evidence type="ECO:0000256" key="3">
    <source>
        <dbReference type="ARBA" id="ARBA00022617"/>
    </source>
</evidence>
<dbReference type="PROSITE" id="PS00086">
    <property type="entry name" value="CYTOCHROME_P450"/>
    <property type="match status" value="1"/>
</dbReference>
<keyword evidence="3 8" id="KW-0349">Heme</keyword>
<dbReference type="Pfam" id="PF00067">
    <property type="entry name" value="p450"/>
    <property type="match status" value="1"/>
</dbReference>
<dbReference type="Proteomes" id="UP000032304">
    <property type="component" value="Chromosome 9"/>
</dbReference>